<dbReference type="EMBL" id="CP011310">
    <property type="protein sequence ID" value="AKQ42049.1"/>
    <property type="molecule type" value="Genomic_DNA"/>
</dbReference>
<proteinExistence type="predicted"/>
<evidence type="ECO:0000313" key="1">
    <source>
        <dbReference type="EMBL" id="AKQ42049.1"/>
    </source>
</evidence>
<name>A0A0H4VG16_9SPHN</name>
<gene>
    <name evidence="1" type="ORF">CP97_08480</name>
</gene>
<dbReference type="AlphaFoldDB" id="A0A0H4VG16"/>
<keyword evidence="2" id="KW-1185">Reference proteome</keyword>
<sequence>MLHCEEVDEVLGLLSTTASPAIAQNVNAACAAFQSGERDLMLVFFDWLVDGCRTEDFVEQEAFMESLGKTLEP</sequence>
<dbReference type="RefSeq" id="WP_048885567.1">
    <property type="nucleotide sequence ID" value="NZ_CP011310.1"/>
</dbReference>
<accession>A0A0H4VG16</accession>
<organism evidence="1 2">
    <name type="scientific">Aurantiacibacter atlanticus</name>
    <dbReference type="NCBI Taxonomy" id="1648404"/>
    <lineage>
        <taxon>Bacteria</taxon>
        <taxon>Pseudomonadati</taxon>
        <taxon>Pseudomonadota</taxon>
        <taxon>Alphaproteobacteria</taxon>
        <taxon>Sphingomonadales</taxon>
        <taxon>Erythrobacteraceae</taxon>
        <taxon>Aurantiacibacter</taxon>
    </lineage>
</organism>
<evidence type="ECO:0000313" key="2">
    <source>
        <dbReference type="Proteomes" id="UP000059113"/>
    </source>
</evidence>
<dbReference type="PATRIC" id="fig|1648404.4.peg.1762"/>
<dbReference type="STRING" id="1648404.CP97_08480"/>
<dbReference type="KEGG" id="ery:CP97_08480"/>
<dbReference type="Proteomes" id="UP000059113">
    <property type="component" value="Chromosome"/>
</dbReference>
<reference evidence="2" key="2">
    <citation type="submission" date="2015-04" db="EMBL/GenBank/DDBJ databases">
        <title>The complete genome sequence of Erythrobacter sp. s21-N3.</title>
        <authorList>
            <person name="Zhuang L."/>
            <person name="Liu Y."/>
            <person name="Shao Z."/>
        </authorList>
    </citation>
    <scope>NUCLEOTIDE SEQUENCE [LARGE SCALE GENOMIC DNA]</scope>
    <source>
        <strain evidence="2">s21-N3</strain>
    </source>
</reference>
<reference evidence="1 2" key="1">
    <citation type="journal article" date="2015" name="Int. J. Syst. Evol. Microbiol.">
        <title>Erythrobacter atlanticus sp. nov., a bacterium from ocean sediment able to degrade polycyclic aromatic hydrocarbons.</title>
        <authorList>
            <person name="Zhuang L."/>
            <person name="Liu Y."/>
            <person name="Wang L."/>
            <person name="Wang W."/>
            <person name="Shao Z."/>
        </authorList>
    </citation>
    <scope>NUCLEOTIDE SEQUENCE [LARGE SCALE GENOMIC DNA]</scope>
    <source>
        <strain evidence="2">s21-N3</strain>
    </source>
</reference>
<protein>
    <submittedName>
        <fullName evidence="1">Uncharacterized protein</fullName>
    </submittedName>
</protein>